<name>A0AA39Y1V8_9PEZI</name>
<sequence>MIPEEPDPRPFVLVPLYIYPSSDSWEPLFAAARSYPTQGFVVVVNPDNGPGSSPAPDCNYLRALLELSSLANVTILGYIFCSYGDRPLIEIEAEIRVYRDWGSPPSGALRIDGVFVDEVPSEQGCIDYLSSITHFSKQTLRSSHGGHAVVIYNPGIFVEPNFYEAADYIVVFENAASEWGSEYVRDNLAVLPPVLRGRSIAIAHSQGCIEEQRRFREDVVSAGFAGHFSTGMPGYTRFCANWEDYVRDADGGSSKPGEVQPTVATRRVLLV</sequence>
<dbReference type="Proteomes" id="UP001174936">
    <property type="component" value="Unassembled WGS sequence"/>
</dbReference>
<gene>
    <name evidence="1" type="ORF">B0T16DRAFT_332650</name>
</gene>
<comment type="caution">
    <text evidence="1">The sequence shown here is derived from an EMBL/GenBank/DDBJ whole genome shotgun (WGS) entry which is preliminary data.</text>
</comment>
<dbReference type="AlphaFoldDB" id="A0AA39Y1V8"/>
<accession>A0AA39Y1V8</accession>
<keyword evidence="2" id="KW-1185">Reference proteome</keyword>
<reference evidence="1" key="1">
    <citation type="submission" date="2023-06" db="EMBL/GenBank/DDBJ databases">
        <title>Genome-scale phylogeny and comparative genomics of the fungal order Sordariales.</title>
        <authorList>
            <consortium name="Lawrence Berkeley National Laboratory"/>
            <person name="Hensen N."/>
            <person name="Bonometti L."/>
            <person name="Westerberg I."/>
            <person name="Brannstrom I.O."/>
            <person name="Guillou S."/>
            <person name="Cros-Aarteil S."/>
            <person name="Calhoun S."/>
            <person name="Haridas S."/>
            <person name="Kuo A."/>
            <person name="Mondo S."/>
            <person name="Pangilinan J."/>
            <person name="Riley R."/>
            <person name="Labutti K."/>
            <person name="Andreopoulos B."/>
            <person name="Lipzen A."/>
            <person name="Chen C."/>
            <person name="Yanf M."/>
            <person name="Daum C."/>
            <person name="Ng V."/>
            <person name="Clum A."/>
            <person name="Steindorff A."/>
            <person name="Ohm R."/>
            <person name="Martin F."/>
            <person name="Silar P."/>
            <person name="Natvig D."/>
            <person name="Lalanne C."/>
            <person name="Gautier V."/>
            <person name="Ament-Velasquez S.L."/>
            <person name="Kruys A."/>
            <person name="Hutchinson M.I."/>
            <person name="Powell A.J."/>
            <person name="Barry K."/>
            <person name="Miller A.N."/>
            <person name="Grigoriev I.V."/>
            <person name="Debuchy R."/>
            <person name="Gladieux P."/>
            <person name="Thoren M.H."/>
            <person name="Johannesson H."/>
        </authorList>
    </citation>
    <scope>NUCLEOTIDE SEQUENCE</scope>
    <source>
        <strain evidence="1">SMH2532-1</strain>
    </source>
</reference>
<organism evidence="1 2">
    <name type="scientific">Cercophora newfieldiana</name>
    <dbReference type="NCBI Taxonomy" id="92897"/>
    <lineage>
        <taxon>Eukaryota</taxon>
        <taxon>Fungi</taxon>
        <taxon>Dikarya</taxon>
        <taxon>Ascomycota</taxon>
        <taxon>Pezizomycotina</taxon>
        <taxon>Sordariomycetes</taxon>
        <taxon>Sordariomycetidae</taxon>
        <taxon>Sordariales</taxon>
        <taxon>Lasiosphaeriaceae</taxon>
        <taxon>Cercophora</taxon>
    </lineage>
</organism>
<dbReference type="InterPro" id="IPR021986">
    <property type="entry name" value="Spherulin4"/>
</dbReference>
<dbReference type="PANTHER" id="PTHR35040">
    <property type="match status" value="1"/>
</dbReference>
<proteinExistence type="predicted"/>
<dbReference type="EMBL" id="JAULSV010000005">
    <property type="protein sequence ID" value="KAK0644388.1"/>
    <property type="molecule type" value="Genomic_DNA"/>
</dbReference>
<evidence type="ECO:0000313" key="1">
    <source>
        <dbReference type="EMBL" id="KAK0644388.1"/>
    </source>
</evidence>
<dbReference type="Pfam" id="PF12138">
    <property type="entry name" value="Spherulin4"/>
    <property type="match status" value="1"/>
</dbReference>
<protein>
    <submittedName>
        <fullName evidence="1">Spherulation-specific family 4</fullName>
    </submittedName>
</protein>
<evidence type="ECO:0000313" key="2">
    <source>
        <dbReference type="Proteomes" id="UP001174936"/>
    </source>
</evidence>
<dbReference type="PANTHER" id="PTHR35040:SF9">
    <property type="entry name" value="4-LIKE CELL SURFACE PROTEIN, PUTATIVE (AFU_ORTHOLOGUE AFUA_4G14080)-RELATED"/>
    <property type="match status" value="1"/>
</dbReference>